<evidence type="ECO:0000313" key="1">
    <source>
        <dbReference type="EMBL" id="MCL1142968.1"/>
    </source>
</evidence>
<dbReference type="EMBL" id="JAKIKP010000006">
    <property type="protein sequence ID" value="MCL1142968.1"/>
    <property type="molecule type" value="Genomic_DNA"/>
</dbReference>
<reference evidence="1" key="1">
    <citation type="submission" date="2022-01" db="EMBL/GenBank/DDBJ databases">
        <title>Whole genome-based taxonomy of the Shewanellaceae.</title>
        <authorList>
            <person name="Martin-Rodriguez A.J."/>
        </authorList>
    </citation>
    <scope>NUCLEOTIDE SEQUENCE</scope>
    <source>
        <strain evidence="1">DSM 16422</strain>
    </source>
</reference>
<sequence>MKTFDLNALDAIMDIEPATDFEKEFDIDFETSTSDNTPKERIRAYSKRYYEWIGTAASKLRDALGIKKLEPVGKYDCCPKCEGDKFIFIRNKGRHVPCARCSGKGYVTEQDKARHNAYLTRKSMGKLSMTFNHYLRPAA</sequence>
<accession>A0A9X2CH06</accession>
<keyword evidence="2" id="KW-1185">Reference proteome</keyword>
<dbReference type="AlphaFoldDB" id="A0A9X2CH06"/>
<comment type="caution">
    <text evidence="1">The sequence shown here is derived from an EMBL/GenBank/DDBJ whole genome shotgun (WGS) entry which is preliminary data.</text>
</comment>
<protein>
    <submittedName>
        <fullName evidence="1">Uncharacterized protein</fullName>
    </submittedName>
</protein>
<proteinExistence type="predicted"/>
<gene>
    <name evidence="1" type="ORF">L2672_09710</name>
</gene>
<evidence type="ECO:0000313" key="2">
    <source>
        <dbReference type="Proteomes" id="UP001139333"/>
    </source>
</evidence>
<organism evidence="1 2">
    <name type="scientific">Shewanella gaetbuli</name>
    <dbReference type="NCBI Taxonomy" id="220752"/>
    <lineage>
        <taxon>Bacteria</taxon>
        <taxon>Pseudomonadati</taxon>
        <taxon>Pseudomonadota</taxon>
        <taxon>Gammaproteobacteria</taxon>
        <taxon>Alteromonadales</taxon>
        <taxon>Shewanellaceae</taxon>
        <taxon>Shewanella</taxon>
    </lineage>
</organism>
<name>A0A9X2CH06_9GAMM</name>
<dbReference type="Proteomes" id="UP001139333">
    <property type="component" value="Unassembled WGS sequence"/>
</dbReference>
<dbReference type="RefSeq" id="WP_248995654.1">
    <property type="nucleotide sequence ID" value="NZ_JAKIKP010000006.1"/>
</dbReference>